<feature type="region of interest" description="Disordered" evidence="5">
    <location>
        <begin position="540"/>
        <end position="560"/>
    </location>
</feature>
<feature type="transmembrane region" description="Helical" evidence="6">
    <location>
        <begin position="114"/>
        <end position="134"/>
    </location>
</feature>
<feature type="transmembrane region" description="Helical" evidence="6">
    <location>
        <begin position="140"/>
        <end position="165"/>
    </location>
</feature>
<evidence type="ECO:0000256" key="3">
    <source>
        <dbReference type="ARBA" id="ARBA00022989"/>
    </source>
</evidence>
<evidence type="ECO:0000259" key="7">
    <source>
        <dbReference type="PROSITE" id="PS50850"/>
    </source>
</evidence>
<feature type="region of interest" description="Disordered" evidence="5">
    <location>
        <begin position="1"/>
        <end position="24"/>
    </location>
</feature>
<proteinExistence type="predicted"/>
<dbReference type="InterPro" id="IPR020846">
    <property type="entry name" value="MFS_dom"/>
</dbReference>
<feature type="transmembrane region" description="Helical" evidence="6">
    <location>
        <begin position="439"/>
        <end position="458"/>
    </location>
</feature>
<evidence type="ECO:0000256" key="2">
    <source>
        <dbReference type="ARBA" id="ARBA00022692"/>
    </source>
</evidence>
<keyword evidence="2 6" id="KW-0812">Transmembrane</keyword>
<feature type="transmembrane region" description="Helical" evidence="6">
    <location>
        <begin position="509"/>
        <end position="531"/>
    </location>
</feature>
<protein>
    <submittedName>
        <fullName evidence="8">Putative aflatoxin efflux pump</fullName>
    </submittedName>
</protein>
<name>A0A2J6QTK1_HYAVF</name>
<feature type="transmembrane region" description="Helical" evidence="6">
    <location>
        <begin position="406"/>
        <end position="427"/>
    </location>
</feature>
<evidence type="ECO:0000313" key="9">
    <source>
        <dbReference type="Proteomes" id="UP000235786"/>
    </source>
</evidence>
<evidence type="ECO:0000256" key="1">
    <source>
        <dbReference type="ARBA" id="ARBA00004141"/>
    </source>
</evidence>
<dbReference type="Gene3D" id="1.20.1250.20">
    <property type="entry name" value="MFS general substrate transporter like domains"/>
    <property type="match status" value="2"/>
</dbReference>
<dbReference type="PROSITE" id="PS50850">
    <property type="entry name" value="MFS"/>
    <property type="match status" value="1"/>
</dbReference>
<keyword evidence="3 6" id="KW-1133">Transmembrane helix</keyword>
<feature type="transmembrane region" description="Helical" evidence="6">
    <location>
        <begin position="203"/>
        <end position="223"/>
    </location>
</feature>
<comment type="subcellular location">
    <subcellularLocation>
        <location evidence="1">Membrane</location>
        <topology evidence="1">Multi-pass membrane protein</topology>
    </subcellularLocation>
</comment>
<organism evidence="8 9">
    <name type="scientific">Hyaloscypha variabilis (strain UAMH 11265 / GT02V1 / F)</name>
    <name type="common">Meliniomyces variabilis</name>
    <dbReference type="NCBI Taxonomy" id="1149755"/>
    <lineage>
        <taxon>Eukaryota</taxon>
        <taxon>Fungi</taxon>
        <taxon>Dikarya</taxon>
        <taxon>Ascomycota</taxon>
        <taxon>Pezizomycotina</taxon>
        <taxon>Leotiomycetes</taxon>
        <taxon>Helotiales</taxon>
        <taxon>Hyaloscyphaceae</taxon>
        <taxon>Hyaloscypha</taxon>
        <taxon>Hyaloscypha variabilis</taxon>
    </lineage>
</organism>
<dbReference type="OrthoDB" id="10021397at2759"/>
<dbReference type="GO" id="GO:0022857">
    <property type="term" value="F:transmembrane transporter activity"/>
    <property type="evidence" value="ECO:0007669"/>
    <property type="project" value="InterPro"/>
</dbReference>
<dbReference type="AlphaFoldDB" id="A0A2J6QTK1"/>
<keyword evidence="9" id="KW-1185">Reference proteome</keyword>
<dbReference type="PANTHER" id="PTHR23501">
    <property type="entry name" value="MAJOR FACILITATOR SUPERFAMILY"/>
    <property type="match status" value="1"/>
</dbReference>
<dbReference type="InterPro" id="IPR036259">
    <property type="entry name" value="MFS_trans_sf"/>
</dbReference>
<evidence type="ECO:0000256" key="6">
    <source>
        <dbReference type="SAM" id="Phobius"/>
    </source>
</evidence>
<feature type="transmembrane region" description="Helical" evidence="6">
    <location>
        <begin position="47"/>
        <end position="73"/>
    </location>
</feature>
<dbReference type="Pfam" id="PF07690">
    <property type="entry name" value="MFS_1"/>
    <property type="match status" value="1"/>
</dbReference>
<dbReference type="CDD" id="cd17502">
    <property type="entry name" value="MFS_Azr1_MDR_like"/>
    <property type="match status" value="1"/>
</dbReference>
<dbReference type="InterPro" id="IPR011701">
    <property type="entry name" value="MFS"/>
</dbReference>
<gene>
    <name evidence="8" type="ORF">L207DRAFT_475054</name>
</gene>
<feature type="compositionally biased region" description="Low complexity" evidence="5">
    <location>
        <begin position="1"/>
        <end position="16"/>
    </location>
</feature>
<feature type="transmembrane region" description="Helical" evidence="6">
    <location>
        <begin position="307"/>
        <end position="334"/>
    </location>
</feature>
<feature type="domain" description="Major facilitator superfamily (MFS) profile" evidence="7">
    <location>
        <begin position="50"/>
        <end position="536"/>
    </location>
</feature>
<dbReference type="GO" id="GO:0005886">
    <property type="term" value="C:plasma membrane"/>
    <property type="evidence" value="ECO:0007669"/>
    <property type="project" value="TreeGrafter"/>
</dbReference>
<reference evidence="8 9" key="1">
    <citation type="submission" date="2016-04" db="EMBL/GenBank/DDBJ databases">
        <title>A degradative enzymes factory behind the ericoid mycorrhizal symbiosis.</title>
        <authorList>
            <consortium name="DOE Joint Genome Institute"/>
            <person name="Martino E."/>
            <person name="Morin E."/>
            <person name="Grelet G."/>
            <person name="Kuo A."/>
            <person name="Kohler A."/>
            <person name="Daghino S."/>
            <person name="Barry K."/>
            <person name="Choi C."/>
            <person name="Cichocki N."/>
            <person name="Clum A."/>
            <person name="Copeland A."/>
            <person name="Hainaut M."/>
            <person name="Haridas S."/>
            <person name="Labutti K."/>
            <person name="Lindquist E."/>
            <person name="Lipzen A."/>
            <person name="Khouja H.-R."/>
            <person name="Murat C."/>
            <person name="Ohm R."/>
            <person name="Olson A."/>
            <person name="Spatafora J."/>
            <person name="Veneault-Fourrey C."/>
            <person name="Henrissat B."/>
            <person name="Grigoriev I."/>
            <person name="Martin F."/>
            <person name="Perotto S."/>
        </authorList>
    </citation>
    <scope>NUCLEOTIDE SEQUENCE [LARGE SCALE GENOMIC DNA]</scope>
    <source>
        <strain evidence="8 9">F</strain>
    </source>
</reference>
<feature type="transmembrane region" description="Helical" evidence="6">
    <location>
        <begin position="85"/>
        <end position="102"/>
    </location>
</feature>
<evidence type="ECO:0000256" key="5">
    <source>
        <dbReference type="SAM" id="MobiDB-lite"/>
    </source>
</evidence>
<sequence length="560" mass="60287">MESSTASTSTSPTEKTPVADVADKPAQLVEDEYEDAEKNYRPKTLKFWTIMIGVYLSMFLVGLDRTIIATAIPRITDEFHSIEDIGWYGSAYMLATACVFPISGRIYKIYSTKWAYLTSLVILEAGSALCGAAPNSIAFIIGRAITGLASAGIFTGGMMVILPLIPLRKRPVYTSFFGLAAGLSSVLGPVLGGTFTDKVSWRWCFYINLPIGGFTILAIFFLFDIPSLKHEKLTAVAQIKNLDPIGIFFFVPSIICLILALQWGGSTSSWSAPKIIGLFVTFGVLFVIFVVFEVLMPKTAMIPTRVVLNRSVAGAMVFMFLISGGLMSIVYYLSIWFQSVKGDTPIHSGVSTIPLLLSMVILSIPVAVFTQKIGYYVPALLVTPILCATGAGLLSTLTPSSNHSAWMGYQILFGFGLGCGFQTSTLAAQTVLPRADVPIGMAMMFFTQQLGGSIFLSVSQNIFSSNLVKRLTGVAGLDAEVIVNTGATNLRSIVPASELGAVVDAYNYALTRVFIMAAALSACMILGALAVEWRTIKGKKGAEDSQQNEESKSEEGKTEV</sequence>
<dbReference type="PANTHER" id="PTHR23501:SF201">
    <property type="entry name" value="MFS AFLATOXIN EFFLUX PUMP"/>
    <property type="match status" value="1"/>
</dbReference>
<feature type="transmembrane region" description="Helical" evidence="6">
    <location>
        <begin position="172"/>
        <end position="191"/>
    </location>
</feature>
<dbReference type="FunFam" id="1.20.1250.20:FF:000196">
    <property type="entry name" value="MFS toxin efflux pump (AflT)"/>
    <property type="match status" value="1"/>
</dbReference>
<dbReference type="SUPFAM" id="SSF103473">
    <property type="entry name" value="MFS general substrate transporter"/>
    <property type="match status" value="1"/>
</dbReference>
<feature type="transmembrane region" description="Helical" evidence="6">
    <location>
        <begin position="244"/>
        <end position="263"/>
    </location>
</feature>
<feature type="transmembrane region" description="Helical" evidence="6">
    <location>
        <begin position="375"/>
        <end position="394"/>
    </location>
</feature>
<evidence type="ECO:0000256" key="4">
    <source>
        <dbReference type="ARBA" id="ARBA00023136"/>
    </source>
</evidence>
<feature type="transmembrane region" description="Helical" evidence="6">
    <location>
        <begin position="275"/>
        <end position="295"/>
    </location>
</feature>
<dbReference type="FunFam" id="1.20.1720.10:FF:000012">
    <property type="entry name" value="MFS toxin efflux pump (AflT)"/>
    <property type="match status" value="1"/>
</dbReference>
<keyword evidence="4 6" id="KW-0472">Membrane</keyword>
<evidence type="ECO:0000313" key="8">
    <source>
        <dbReference type="EMBL" id="PMD29595.1"/>
    </source>
</evidence>
<feature type="compositionally biased region" description="Basic and acidic residues" evidence="5">
    <location>
        <begin position="549"/>
        <end position="560"/>
    </location>
</feature>
<feature type="transmembrane region" description="Helical" evidence="6">
    <location>
        <begin position="346"/>
        <end position="368"/>
    </location>
</feature>
<dbReference type="EMBL" id="KZ613973">
    <property type="protein sequence ID" value="PMD29595.1"/>
    <property type="molecule type" value="Genomic_DNA"/>
</dbReference>
<dbReference type="Proteomes" id="UP000235786">
    <property type="component" value="Unassembled WGS sequence"/>
</dbReference>
<accession>A0A2J6QTK1</accession>